<accession>A0A0V1KKQ9</accession>
<dbReference type="Proteomes" id="UP000054721">
    <property type="component" value="Unassembled WGS sequence"/>
</dbReference>
<evidence type="ECO:0000313" key="2">
    <source>
        <dbReference type="EMBL" id="KRZ47564.1"/>
    </source>
</evidence>
<reference evidence="2 3" key="1">
    <citation type="submission" date="2015-05" db="EMBL/GenBank/DDBJ databases">
        <title>Evolution of Trichinella species and genotypes.</title>
        <authorList>
            <person name="Korhonen P.K."/>
            <person name="Edoardo P."/>
            <person name="Giuseppe L.R."/>
            <person name="Gasser R.B."/>
        </authorList>
    </citation>
    <scope>NUCLEOTIDE SEQUENCE [LARGE SCALE GENOMIC DNA]</scope>
    <source>
        <strain evidence="2">ISS10</strain>
    </source>
</reference>
<sequence length="135" mass="16223">MARNTEKRGNREMHSVGPGDLEYGEKTEKLRKKMRHRHGLTWNMARNIEKHEKLEMHTVGPGDLEYGEKYSKIWKMRNAQVYDLETWIMARKVKYFENETQTLFDLEVCRETLKKVKNEKCTLQDLEYGEKHSKM</sequence>
<dbReference type="EMBL" id="JYDW01000686">
    <property type="protein sequence ID" value="KRZ47564.1"/>
    <property type="molecule type" value="Genomic_DNA"/>
</dbReference>
<feature type="compositionally biased region" description="Basic and acidic residues" evidence="1">
    <location>
        <begin position="1"/>
        <end position="14"/>
    </location>
</feature>
<proteinExistence type="predicted"/>
<feature type="region of interest" description="Disordered" evidence="1">
    <location>
        <begin position="1"/>
        <end position="22"/>
    </location>
</feature>
<organism evidence="2 3">
    <name type="scientific">Trichinella nativa</name>
    <dbReference type="NCBI Taxonomy" id="6335"/>
    <lineage>
        <taxon>Eukaryota</taxon>
        <taxon>Metazoa</taxon>
        <taxon>Ecdysozoa</taxon>
        <taxon>Nematoda</taxon>
        <taxon>Enoplea</taxon>
        <taxon>Dorylaimia</taxon>
        <taxon>Trichinellida</taxon>
        <taxon>Trichinellidae</taxon>
        <taxon>Trichinella</taxon>
    </lineage>
</organism>
<gene>
    <name evidence="2" type="ORF">T02_1874</name>
</gene>
<dbReference type="AlphaFoldDB" id="A0A0V1KKQ9"/>
<evidence type="ECO:0000256" key="1">
    <source>
        <dbReference type="SAM" id="MobiDB-lite"/>
    </source>
</evidence>
<protein>
    <submittedName>
        <fullName evidence="2">Uncharacterized protein</fullName>
    </submittedName>
</protein>
<keyword evidence="3" id="KW-1185">Reference proteome</keyword>
<name>A0A0V1KKQ9_9BILA</name>
<evidence type="ECO:0000313" key="3">
    <source>
        <dbReference type="Proteomes" id="UP000054721"/>
    </source>
</evidence>
<comment type="caution">
    <text evidence="2">The sequence shown here is derived from an EMBL/GenBank/DDBJ whole genome shotgun (WGS) entry which is preliminary data.</text>
</comment>